<evidence type="ECO:0000256" key="3">
    <source>
        <dbReference type="ARBA" id="ARBA00022723"/>
    </source>
</evidence>
<dbReference type="PROSITE" id="PS51379">
    <property type="entry name" value="4FE4S_FER_2"/>
    <property type="match status" value="1"/>
</dbReference>
<dbReference type="PRINTS" id="PR00352">
    <property type="entry name" value="3FE4SFRDOXIN"/>
</dbReference>
<dbReference type="KEGG" id="acad:UA74_12255"/>
<dbReference type="InterPro" id="IPR017896">
    <property type="entry name" value="4Fe4S_Fe-S-bd"/>
</dbReference>
<dbReference type="Pfam" id="PF13370">
    <property type="entry name" value="Fer4_13"/>
    <property type="match status" value="1"/>
</dbReference>
<keyword evidence="3 8" id="KW-0479">Metal-binding</keyword>
<keyword evidence="11" id="KW-1185">Reference proteome</keyword>
<dbReference type="InterPro" id="IPR001080">
    <property type="entry name" value="3Fe4S_ferredoxin"/>
</dbReference>
<dbReference type="AlphaFoldDB" id="A0AAC9PS59"/>
<evidence type="ECO:0000256" key="8">
    <source>
        <dbReference type="RuleBase" id="RU368020"/>
    </source>
</evidence>
<dbReference type="EMBL" id="CP016076">
    <property type="protein sequence ID" value="APU14511.1"/>
    <property type="molecule type" value="Genomic_DNA"/>
</dbReference>
<dbReference type="PANTHER" id="PTHR36923:SF3">
    <property type="entry name" value="FERREDOXIN"/>
    <property type="match status" value="1"/>
</dbReference>
<feature type="domain" description="4Fe-4S ferredoxin-type" evidence="9">
    <location>
        <begin position="1"/>
        <end position="29"/>
    </location>
</feature>
<dbReference type="SUPFAM" id="SSF54862">
    <property type="entry name" value="4Fe-4S ferredoxins"/>
    <property type="match status" value="1"/>
</dbReference>
<gene>
    <name evidence="10" type="ORF">UA74_12255</name>
</gene>
<dbReference type="Proteomes" id="UP000185511">
    <property type="component" value="Chromosome"/>
</dbReference>
<evidence type="ECO:0000256" key="7">
    <source>
        <dbReference type="ARBA" id="ARBA00023291"/>
    </source>
</evidence>
<keyword evidence="2 8" id="KW-0813">Transport</keyword>
<dbReference type="GO" id="GO:0051538">
    <property type="term" value="F:3 iron, 4 sulfur cluster binding"/>
    <property type="evidence" value="ECO:0007669"/>
    <property type="project" value="UniProtKB-KW"/>
</dbReference>
<evidence type="ECO:0000313" key="10">
    <source>
        <dbReference type="EMBL" id="APU14511.1"/>
    </source>
</evidence>
<name>A0AAC9PS59_9PSEU</name>
<comment type="function">
    <text evidence="8">Ferredoxins are iron-sulfur proteins that transfer electrons in a wide variety of metabolic reactions.</text>
</comment>
<keyword evidence="6 8" id="KW-0411">Iron-sulfur</keyword>
<proteinExistence type="predicted"/>
<dbReference type="RefSeq" id="WP_075740373.1">
    <property type="nucleotide sequence ID" value="NZ_CP016076.1"/>
</dbReference>
<organism evidence="10 11">
    <name type="scientific">Actinoalloteichus fjordicus</name>
    <dbReference type="NCBI Taxonomy" id="1612552"/>
    <lineage>
        <taxon>Bacteria</taxon>
        <taxon>Bacillati</taxon>
        <taxon>Actinomycetota</taxon>
        <taxon>Actinomycetes</taxon>
        <taxon>Pseudonocardiales</taxon>
        <taxon>Pseudonocardiaceae</taxon>
        <taxon>Actinoalloteichus</taxon>
    </lineage>
</organism>
<evidence type="ECO:0000256" key="2">
    <source>
        <dbReference type="ARBA" id="ARBA00022448"/>
    </source>
</evidence>
<evidence type="ECO:0000256" key="5">
    <source>
        <dbReference type="ARBA" id="ARBA00023004"/>
    </source>
</evidence>
<sequence>MQVEVDKDRCVGAGMCALTCPEVFDQDEEQGRVVLLQAAPDVERQDAVIEAAEVCPSGAITVHTE</sequence>
<dbReference type="InterPro" id="IPR051269">
    <property type="entry name" value="Fe-S_cluster_ET"/>
</dbReference>
<comment type="cofactor">
    <cofactor evidence="1">
        <name>[3Fe-4S] cluster</name>
        <dbReference type="ChEBI" id="CHEBI:21137"/>
    </cofactor>
</comment>
<protein>
    <recommendedName>
        <fullName evidence="8">Ferredoxin</fullName>
    </recommendedName>
</protein>
<keyword evidence="4 8" id="KW-0249">Electron transport</keyword>
<dbReference type="Gene3D" id="3.30.70.20">
    <property type="match status" value="1"/>
</dbReference>
<evidence type="ECO:0000256" key="4">
    <source>
        <dbReference type="ARBA" id="ARBA00022982"/>
    </source>
</evidence>
<reference evidence="11" key="1">
    <citation type="submission" date="2016-06" db="EMBL/GenBank/DDBJ databases">
        <title>Complete genome sequence of Actinoalloteichus fjordicus DSM 46855 (=ADI127-17), type strain of the new species Actinoalloteichus fjordicus.</title>
        <authorList>
            <person name="Ruckert C."/>
            <person name="Nouioui I."/>
            <person name="Willmese J."/>
            <person name="van Wezel G."/>
            <person name="Klenk H.-P."/>
            <person name="Kalinowski J."/>
            <person name="Zotchev S.B."/>
        </authorList>
    </citation>
    <scope>NUCLEOTIDE SEQUENCE [LARGE SCALE GENOMIC DNA]</scope>
    <source>
        <strain evidence="11">ADI127-7</strain>
    </source>
</reference>
<evidence type="ECO:0000256" key="1">
    <source>
        <dbReference type="ARBA" id="ARBA00001927"/>
    </source>
</evidence>
<dbReference type="GO" id="GO:0005506">
    <property type="term" value="F:iron ion binding"/>
    <property type="evidence" value="ECO:0007669"/>
    <property type="project" value="UniProtKB-UniRule"/>
</dbReference>
<accession>A0AAC9PS59</accession>
<evidence type="ECO:0000256" key="6">
    <source>
        <dbReference type="ARBA" id="ARBA00023014"/>
    </source>
</evidence>
<evidence type="ECO:0000259" key="9">
    <source>
        <dbReference type="PROSITE" id="PS51379"/>
    </source>
</evidence>
<dbReference type="GO" id="GO:0009055">
    <property type="term" value="F:electron transfer activity"/>
    <property type="evidence" value="ECO:0007669"/>
    <property type="project" value="UniProtKB-UniRule"/>
</dbReference>
<dbReference type="PANTHER" id="PTHR36923">
    <property type="entry name" value="FERREDOXIN"/>
    <property type="match status" value="1"/>
</dbReference>
<keyword evidence="7" id="KW-0003">3Fe-4S</keyword>
<keyword evidence="5 8" id="KW-0408">Iron</keyword>
<evidence type="ECO:0000313" key="11">
    <source>
        <dbReference type="Proteomes" id="UP000185511"/>
    </source>
</evidence>